<feature type="domain" description="Farnesoic acid O-methyl transferase" evidence="2">
    <location>
        <begin position="36"/>
        <end position="171"/>
    </location>
</feature>
<dbReference type="OrthoDB" id="6114226at2759"/>
<protein>
    <submittedName>
        <fullName evidence="3">C3 and PZP-like alpha-2-macroglobulin domain-containing protein 8</fullName>
    </submittedName>
</protein>
<dbReference type="AlphaFoldDB" id="A0A210QXQ4"/>
<evidence type="ECO:0000259" key="2">
    <source>
        <dbReference type="Pfam" id="PF12248"/>
    </source>
</evidence>
<dbReference type="Pfam" id="PF12248">
    <property type="entry name" value="Methyltransf_FA"/>
    <property type="match status" value="1"/>
</dbReference>
<feature type="signal peptide" evidence="1">
    <location>
        <begin position="1"/>
        <end position="21"/>
    </location>
</feature>
<dbReference type="EMBL" id="NEDP02001335">
    <property type="protein sequence ID" value="OWF53528.1"/>
    <property type="molecule type" value="Genomic_DNA"/>
</dbReference>
<keyword evidence="1" id="KW-0732">Signal</keyword>
<reference evidence="3 4" key="1">
    <citation type="journal article" date="2017" name="Nat. Ecol. Evol.">
        <title>Scallop genome provides insights into evolution of bilaterian karyotype and development.</title>
        <authorList>
            <person name="Wang S."/>
            <person name="Zhang J."/>
            <person name="Jiao W."/>
            <person name="Li J."/>
            <person name="Xun X."/>
            <person name="Sun Y."/>
            <person name="Guo X."/>
            <person name="Huan P."/>
            <person name="Dong B."/>
            <person name="Zhang L."/>
            <person name="Hu X."/>
            <person name="Sun X."/>
            <person name="Wang J."/>
            <person name="Zhao C."/>
            <person name="Wang Y."/>
            <person name="Wang D."/>
            <person name="Huang X."/>
            <person name="Wang R."/>
            <person name="Lv J."/>
            <person name="Li Y."/>
            <person name="Zhang Z."/>
            <person name="Liu B."/>
            <person name="Lu W."/>
            <person name="Hui Y."/>
            <person name="Liang J."/>
            <person name="Zhou Z."/>
            <person name="Hou R."/>
            <person name="Li X."/>
            <person name="Liu Y."/>
            <person name="Li H."/>
            <person name="Ning X."/>
            <person name="Lin Y."/>
            <person name="Zhao L."/>
            <person name="Xing Q."/>
            <person name="Dou J."/>
            <person name="Li Y."/>
            <person name="Mao J."/>
            <person name="Guo H."/>
            <person name="Dou H."/>
            <person name="Li T."/>
            <person name="Mu C."/>
            <person name="Jiang W."/>
            <person name="Fu Q."/>
            <person name="Fu X."/>
            <person name="Miao Y."/>
            <person name="Liu J."/>
            <person name="Yu Q."/>
            <person name="Li R."/>
            <person name="Liao H."/>
            <person name="Li X."/>
            <person name="Kong Y."/>
            <person name="Jiang Z."/>
            <person name="Chourrout D."/>
            <person name="Li R."/>
            <person name="Bao Z."/>
        </authorList>
    </citation>
    <scope>NUCLEOTIDE SEQUENCE [LARGE SCALE GENOMIC DNA]</scope>
    <source>
        <strain evidence="3 4">PY_sf001</strain>
    </source>
</reference>
<sequence length="178" mass="19959">MRLGIGKVILLMTLFQLDVVADVSFTTPKQSGSYTQYKYTLLSTHGYTVGSRTWVVLEVRTCEDAYIGLMKNNHVKNHGSIYEVVIGGWANTKTCIRDQRQGSCRAEKTKVVLDCNTYLAFKVSWTGGTVTVFTDENGSWTKLVQWTDTSPFTVRYIGVTTSIYATGYWKIPAQGKID</sequence>
<evidence type="ECO:0000313" key="3">
    <source>
        <dbReference type="EMBL" id="OWF53528.1"/>
    </source>
</evidence>
<proteinExistence type="predicted"/>
<name>A0A210QXQ4_MIZYE</name>
<comment type="caution">
    <text evidence="3">The sequence shown here is derived from an EMBL/GenBank/DDBJ whole genome shotgun (WGS) entry which is preliminary data.</text>
</comment>
<dbReference type="PANTHER" id="PTHR36695:SF12">
    <property type="entry name" value="AGAP008648-PA"/>
    <property type="match status" value="1"/>
</dbReference>
<evidence type="ECO:0000256" key="1">
    <source>
        <dbReference type="SAM" id="SignalP"/>
    </source>
</evidence>
<dbReference type="PANTHER" id="PTHR36695">
    <property type="entry name" value="AGAP008648-PA"/>
    <property type="match status" value="1"/>
</dbReference>
<organism evidence="3 4">
    <name type="scientific">Mizuhopecten yessoensis</name>
    <name type="common">Japanese scallop</name>
    <name type="synonym">Patinopecten yessoensis</name>
    <dbReference type="NCBI Taxonomy" id="6573"/>
    <lineage>
        <taxon>Eukaryota</taxon>
        <taxon>Metazoa</taxon>
        <taxon>Spiralia</taxon>
        <taxon>Lophotrochozoa</taxon>
        <taxon>Mollusca</taxon>
        <taxon>Bivalvia</taxon>
        <taxon>Autobranchia</taxon>
        <taxon>Pteriomorphia</taxon>
        <taxon>Pectinida</taxon>
        <taxon>Pectinoidea</taxon>
        <taxon>Pectinidae</taxon>
        <taxon>Mizuhopecten</taxon>
    </lineage>
</organism>
<feature type="chain" id="PRO_5012713291" evidence="1">
    <location>
        <begin position="22"/>
        <end position="178"/>
    </location>
</feature>
<accession>A0A210QXQ4</accession>
<dbReference type="Proteomes" id="UP000242188">
    <property type="component" value="Unassembled WGS sequence"/>
</dbReference>
<dbReference type="InterPro" id="IPR022041">
    <property type="entry name" value="Methyltransf_FA"/>
</dbReference>
<evidence type="ECO:0000313" key="4">
    <source>
        <dbReference type="Proteomes" id="UP000242188"/>
    </source>
</evidence>
<keyword evidence="4" id="KW-1185">Reference proteome</keyword>
<gene>
    <name evidence="3" type="ORF">KP79_PYT25472</name>
</gene>